<protein>
    <submittedName>
        <fullName evidence="1">Uncharacterized protein</fullName>
    </submittedName>
</protein>
<accession>A0A4R6YNL7</accession>
<dbReference type="InterPro" id="IPR019292">
    <property type="entry name" value="McrC"/>
</dbReference>
<sequence>MELLDADRNNGSDKYGLAQSDFYQLHAYGQTYLQGRGDVARVYPLAARFPQPLPAFRFPHSAASVGLAVLPGFQNAAAAR</sequence>
<name>A0A4R6YNL7_9GAMM</name>
<reference evidence="1 2" key="1">
    <citation type="submission" date="2019-03" db="EMBL/GenBank/DDBJ databases">
        <title>Genomic Encyclopedia of Type Strains, Phase IV (KMG-IV): sequencing the most valuable type-strain genomes for metagenomic binning, comparative biology and taxonomic classification.</title>
        <authorList>
            <person name="Goeker M."/>
        </authorList>
    </citation>
    <scope>NUCLEOTIDE SEQUENCE [LARGE SCALE GENOMIC DNA]</scope>
    <source>
        <strain evidence="1 2">DSM 21667</strain>
    </source>
</reference>
<gene>
    <name evidence="1" type="ORF">DFR29_11770</name>
</gene>
<dbReference type="AlphaFoldDB" id="A0A4R6YNL7"/>
<dbReference type="RefSeq" id="WP_208113699.1">
    <property type="nucleotide sequence ID" value="NZ_SNZH01000017.1"/>
</dbReference>
<comment type="caution">
    <text evidence="1">The sequence shown here is derived from an EMBL/GenBank/DDBJ whole genome shotgun (WGS) entry which is preliminary data.</text>
</comment>
<dbReference type="EMBL" id="SNZH01000017">
    <property type="protein sequence ID" value="TDR39165.1"/>
    <property type="molecule type" value="Genomic_DNA"/>
</dbReference>
<keyword evidence="2" id="KW-1185">Reference proteome</keyword>
<organism evidence="1 2">
    <name type="scientific">Tahibacter aquaticus</name>
    <dbReference type="NCBI Taxonomy" id="520092"/>
    <lineage>
        <taxon>Bacteria</taxon>
        <taxon>Pseudomonadati</taxon>
        <taxon>Pseudomonadota</taxon>
        <taxon>Gammaproteobacteria</taxon>
        <taxon>Lysobacterales</taxon>
        <taxon>Rhodanobacteraceae</taxon>
        <taxon>Tahibacter</taxon>
    </lineage>
</organism>
<dbReference type="Pfam" id="PF10117">
    <property type="entry name" value="McrBC"/>
    <property type="match status" value="1"/>
</dbReference>
<dbReference type="Proteomes" id="UP000295293">
    <property type="component" value="Unassembled WGS sequence"/>
</dbReference>
<proteinExistence type="predicted"/>
<evidence type="ECO:0000313" key="1">
    <source>
        <dbReference type="EMBL" id="TDR39165.1"/>
    </source>
</evidence>
<evidence type="ECO:0000313" key="2">
    <source>
        <dbReference type="Proteomes" id="UP000295293"/>
    </source>
</evidence>